<dbReference type="InterPro" id="IPR005531">
    <property type="entry name" value="Asp23"/>
</dbReference>
<comment type="caution">
    <text evidence="2">The sequence shown here is derived from an EMBL/GenBank/DDBJ whole genome shotgun (WGS) entry which is preliminary data.</text>
</comment>
<evidence type="ECO:0000313" key="2">
    <source>
        <dbReference type="EMBL" id="GGL55471.1"/>
    </source>
</evidence>
<evidence type="ECO:0000256" key="1">
    <source>
        <dbReference type="ARBA" id="ARBA00005721"/>
    </source>
</evidence>
<sequence>MSENENRPVEVEEQQDDLGKIEISPEVIEVIAGLAAVEVVGVSDMHGNFAAGVVEKLGGRNYRKGVKVDLTDEGIVIDVQLAMNYGVSIPEVAEKVQENIAQTLKRMTALDIHEIKIHVVGIRFDQKDKKMPEDY</sequence>
<dbReference type="Proteomes" id="UP000654670">
    <property type="component" value="Unassembled WGS sequence"/>
</dbReference>
<keyword evidence="3" id="KW-1185">Reference proteome</keyword>
<proteinExistence type="inferred from homology"/>
<dbReference type="EMBL" id="BMOK01000007">
    <property type="protein sequence ID" value="GGL55471.1"/>
    <property type="molecule type" value="Genomic_DNA"/>
</dbReference>
<name>A0A917S594_9BACL</name>
<reference evidence="2" key="2">
    <citation type="submission" date="2020-09" db="EMBL/GenBank/DDBJ databases">
        <authorList>
            <person name="Sun Q."/>
            <person name="Ohkuma M."/>
        </authorList>
    </citation>
    <scope>NUCLEOTIDE SEQUENCE</scope>
    <source>
        <strain evidence="2">JCM 15325</strain>
    </source>
</reference>
<evidence type="ECO:0008006" key="4">
    <source>
        <dbReference type="Google" id="ProtNLM"/>
    </source>
</evidence>
<reference evidence="2" key="1">
    <citation type="journal article" date="2014" name="Int. J. Syst. Evol. Microbiol.">
        <title>Complete genome sequence of Corynebacterium casei LMG S-19264T (=DSM 44701T), isolated from a smear-ripened cheese.</title>
        <authorList>
            <consortium name="US DOE Joint Genome Institute (JGI-PGF)"/>
            <person name="Walter F."/>
            <person name="Albersmeier A."/>
            <person name="Kalinowski J."/>
            <person name="Ruckert C."/>
        </authorList>
    </citation>
    <scope>NUCLEOTIDE SEQUENCE</scope>
    <source>
        <strain evidence="2">JCM 15325</strain>
    </source>
</reference>
<organism evidence="2 3">
    <name type="scientific">Sporolactobacillus putidus</name>
    <dbReference type="NCBI Taxonomy" id="492735"/>
    <lineage>
        <taxon>Bacteria</taxon>
        <taxon>Bacillati</taxon>
        <taxon>Bacillota</taxon>
        <taxon>Bacilli</taxon>
        <taxon>Bacillales</taxon>
        <taxon>Sporolactobacillaceae</taxon>
        <taxon>Sporolactobacillus</taxon>
    </lineage>
</organism>
<dbReference type="PANTHER" id="PTHR34297">
    <property type="entry name" value="HYPOTHETICAL CYTOSOLIC PROTEIN-RELATED"/>
    <property type="match status" value="1"/>
</dbReference>
<accession>A0A917S594</accession>
<dbReference type="Pfam" id="PF03780">
    <property type="entry name" value="Asp23"/>
    <property type="match status" value="1"/>
</dbReference>
<evidence type="ECO:0000313" key="3">
    <source>
        <dbReference type="Proteomes" id="UP000654670"/>
    </source>
</evidence>
<dbReference type="RefSeq" id="WP_188802921.1">
    <property type="nucleotide sequence ID" value="NZ_BMOK01000007.1"/>
</dbReference>
<protein>
    <recommendedName>
        <fullName evidence="4">Asp23/Gls24 family envelope stress response protein</fullName>
    </recommendedName>
</protein>
<dbReference type="PANTHER" id="PTHR34297:SF1">
    <property type="entry name" value="ASP23_GLS24 FAMILY ENVELOPE STRESS RESPONSE PROTEIN"/>
    <property type="match status" value="1"/>
</dbReference>
<comment type="similarity">
    <text evidence="1">Belongs to the asp23 family.</text>
</comment>
<dbReference type="AlphaFoldDB" id="A0A917S594"/>
<gene>
    <name evidence="2" type="primary">yqhY</name>
    <name evidence="2" type="ORF">GCM10007968_19550</name>
</gene>